<dbReference type="EMBL" id="PYXZ01000005">
    <property type="protein sequence ID" value="PUA80533.1"/>
    <property type="molecule type" value="Genomic_DNA"/>
</dbReference>
<reference evidence="2 3" key="1">
    <citation type="submission" date="2018-03" db="EMBL/GenBank/DDBJ databases">
        <authorList>
            <person name="Keele B.F."/>
        </authorList>
    </citation>
    <scope>NUCLEOTIDE SEQUENCE [LARGE SCALE GENOMIC DNA]</scope>
    <source>
        <strain evidence="2 3">IB-3</strain>
    </source>
</reference>
<feature type="signal peptide" evidence="1">
    <location>
        <begin position="1"/>
        <end position="17"/>
    </location>
</feature>
<feature type="chain" id="PRO_5015320956" description="Secreted protein" evidence="1">
    <location>
        <begin position="18"/>
        <end position="163"/>
    </location>
</feature>
<accession>A0A2R7YW43</accession>
<sequence>MAATALAICVVASPAQADTRTRTDGTADAAGLPAAYDLISATWDYTPERLVVTADLGETGREGVVLTARSSHFWEGYDVVARTWRQDGRTVRRLWIWFNTVERTPVACPGMRATWRPSTVRLSVPGSCLFDGTPMTDLSVTTNARGSREVEDLVVGPRRLTSR</sequence>
<dbReference type="AlphaFoldDB" id="A0A2R7YW43"/>
<name>A0A2R7YW43_9ACTN</name>
<evidence type="ECO:0000256" key="1">
    <source>
        <dbReference type="SAM" id="SignalP"/>
    </source>
</evidence>
<dbReference type="RefSeq" id="WP_108344727.1">
    <property type="nucleotide sequence ID" value="NZ_PYXZ01000005.1"/>
</dbReference>
<organism evidence="2 3">
    <name type="scientific">Nocardioides currus</name>
    <dbReference type="NCBI Taxonomy" id="2133958"/>
    <lineage>
        <taxon>Bacteria</taxon>
        <taxon>Bacillati</taxon>
        <taxon>Actinomycetota</taxon>
        <taxon>Actinomycetes</taxon>
        <taxon>Propionibacteriales</taxon>
        <taxon>Nocardioidaceae</taxon>
        <taxon>Nocardioides</taxon>
    </lineage>
</organism>
<evidence type="ECO:0000313" key="3">
    <source>
        <dbReference type="Proteomes" id="UP000244867"/>
    </source>
</evidence>
<keyword evidence="3" id="KW-1185">Reference proteome</keyword>
<keyword evidence="1" id="KW-0732">Signal</keyword>
<comment type="caution">
    <text evidence="2">The sequence shown here is derived from an EMBL/GenBank/DDBJ whole genome shotgun (WGS) entry which is preliminary data.</text>
</comment>
<proteinExistence type="predicted"/>
<protein>
    <recommendedName>
        <fullName evidence="4">Secreted protein</fullName>
    </recommendedName>
</protein>
<gene>
    <name evidence="2" type="ORF">C7S10_12245</name>
</gene>
<dbReference type="Proteomes" id="UP000244867">
    <property type="component" value="Unassembled WGS sequence"/>
</dbReference>
<evidence type="ECO:0000313" key="2">
    <source>
        <dbReference type="EMBL" id="PUA80533.1"/>
    </source>
</evidence>
<evidence type="ECO:0008006" key="4">
    <source>
        <dbReference type="Google" id="ProtNLM"/>
    </source>
</evidence>